<proteinExistence type="predicted"/>
<sequence length="132" mass="14630">MNQRILETLTGDFAAVTPALLVVNYKQGAVFIYSDGGKKVDAQLIKEWLGSVSAGSTPVTKHLAKGEWKPMHPGYDFLAMKEADKKRYVPERTRFDISPRQDMMSPQDTPLALNVGTEKVAASVDRPLHTEL</sequence>
<name>A0A7J7JMB1_BUGNE</name>
<dbReference type="EMBL" id="VXIV02002082">
    <property type="protein sequence ID" value="KAF6027489.1"/>
    <property type="molecule type" value="Genomic_DNA"/>
</dbReference>
<protein>
    <submittedName>
        <fullName evidence="1">Uncharacterized protein</fullName>
    </submittedName>
</protein>
<organism evidence="1 2">
    <name type="scientific">Bugula neritina</name>
    <name type="common">Brown bryozoan</name>
    <name type="synonym">Sertularia neritina</name>
    <dbReference type="NCBI Taxonomy" id="10212"/>
    <lineage>
        <taxon>Eukaryota</taxon>
        <taxon>Metazoa</taxon>
        <taxon>Spiralia</taxon>
        <taxon>Lophotrochozoa</taxon>
        <taxon>Bryozoa</taxon>
        <taxon>Gymnolaemata</taxon>
        <taxon>Cheilostomatida</taxon>
        <taxon>Flustrina</taxon>
        <taxon>Buguloidea</taxon>
        <taxon>Bugulidae</taxon>
        <taxon>Bugula</taxon>
    </lineage>
</organism>
<dbReference type="Proteomes" id="UP000593567">
    <property type="component" value="Unassembled WGS sequence"/>
</dbReference>
<accession>A0A7J7JMB1</accession>
<keyword evidence="2" id="KW-1185">Reference proteome</keyword>
<evidence type="ECO:0000313" key="1">
    <source>
        <dbReference type="EMBL" id="KAF6027489.1"/>
    </source>
</evidence>
<gene>
    <name evidence="1" type="ORF">EB796_014200</name>
</gene>
<comment type="caution">
    <text evidence="1">The sequence shown here is derived from an EMBL/GenBank/DDBJ whole genome shotgun (WGS) entry which is preliminary data.</text>
</comment>
<dbReference type="AlphaFoldDB" id="A0A7J7JMB1"/>
<evidence type="ECO:0000313" key="2">
    <source>
        <dbReference type="Proteomes" id="UP000593567"/>
    </source>
</evidence>
<reference evidence="1" key="1">
    <citation type="submission" date="2020-06" db="EMBL/GenBank/DDBJ databases">
        <title>Draft genome of Bugula neritina, a colonial animal packing powerful symbionts and potential medicines.</title>
        <authorList>
            <person name="Rayko M."/>
        </authorList>
    </citation>
    <scope>NUCLEOTIDE SEQUENCE [LARGE SCALE GENOMIC DNA]</scope>
    <source>
        <strain evidence="1">Kwan_BN1</strain>
    </source>
</reference>